<feature type="signal peptide" evidence="1">
    <location>
        <begin position="1"/>
        <end position="16"/>
    </location>
</feature>
<dbReference type="Proteomes" id="UP000663419">
    <property type="component" value="Chromosome 3"/>
</dbReference>
<dbReference type="EMBL" id="CP069104">
    <property type="protein sequence ID" value="QSS52970.1"/>
    <property type="molecule type" value="Genomic_DNA"/>
</dbReference>
<name>A0A8A1LHI3_AJEC8</name>
<accession>A0A8A1LHI3</accession>
<gene>
    <name evidence="2" type="ORF">I7I53_00067</name>
</gene>
<proteinExistence type="predicted"/>
<protein>
    <submittedName>
        <fullName evidence="2">DUF1275 domain-containing protein</fullName>
    </submittedName>
</protein>
<organism evidence="2 3">
    <name type="scientific">Ajellomyces capsulatus (strain H88)</name>
    <name type="common">Darling's disease fungus</name>
    <name type="synonym">Histoplasma capsulatum</name>
    <dbReference type="NCBI Taxonomy" id="544711"/>
    <lineage>
        <taxon>Eukaryota</taxon>
        <taxon>Fungi</taxon>
        <taxon>Dikarya</taxon>
        <taxon>Ascomycota</taxon>
        <taxon>Pezizomycotina</taxon>
        <taxon>Eurotiomycetes</taxon>
        <taxon>Eurotiomycetidae</taxon>
        <taxon>Onygenales</taxon>
        <taxon>Ajellomycetaceae</taxon>
        <taxon>Histoplasma</taxon>
    </lineage>
</organism>
<feature type="chain" id="PRO_5034176591" evidence="1">
    <location>
        <begin position="17"/>
        <end position="74"/>
    </location>
</feature>
<sequence length="74" mass="8531">MLLLCMAAIHFYGVYQLQSSLIVAHLPFFQKWTSDGGDRTEYEMSTLLKQLFLTECKTDTYLDGKSIQFPMTLT</sequence>
<evidence type="ECO:0000256" key="1">
    <source>
        <dbReference type="SAM" id="SignalP"/>
    </source>
</evidence>
<keyword evidence="1" id="KW-0732">Signal</keyword>
<dbReference type="VEuPathDB" id="FungiDB:I7I53_00067"/>
<dbReference type="AlphaFoldDB" id="A0A8A1LHI3"/>
<evidence type="ECO:0000313" key="3">
    <source>
        <dbReference type="Proteomes" id="UP000663419"/>
    </source>
</evidence>
<evidence type="ECO:0000313" key="2">
    <source>
        <dbReference type="EMBL" id="QSS52970.1"/>
    </source>
</evidence>
<reference evidence="2" key="1">
    <citation type="submission" date="2021-01" db="EMBL/GenBank/DDBJ databases">
        <title>Chromosome-level genome assembly of a human fungal pathogen reveals clustering of transcriptionally co-regulated genes.</title>
        <authorList>
            <person name="Voorhies M."/>
            <person name="Cohen S."/>
            <person name="Shea T.P."/>
            <person name="Petrus S."/>
            <person name="Munoz J.F."/>
            <person name="Poplawski S."/>
            <person name="Goldman W.E."/>
            <person name="Michael T."/>
            <person name="Cuomo C.A."/>
            <person name="Sil A."/>
            <person name="Beyhan S."/>
        </authorList>
    </citation>
    <scope>NUCLEOTIDE SEQUENCE</scope>
    <source>
        <strain evidence="2">H88</strain>
    </source>
</reference>